<evidence type="ECO:0000313" key="2">
    <source>
        <dbReference type="EMBL" id="CAG9083823.1"/>
    </source>
</evidence>
<accession>A0A1I7RKV5</accession>
<dbReference type="Proteomes" id="UP000582659">
    <property type="component" value="Unassembled WGS sequence"/>
</dbReference>
<keyword evidence="4" id="KW-1185">Reference proteome</keyword>
<dbReference type="AlphaFoldDB" id="A0A1I7RKV5"/>
<dbReference type="WBParaSite" id="BXY_0134000.1">
    <property type="protein sequence ID" value="BXY_0134000.1"/>
    <property type="gene ID" value="BXY_0134000"/>
</dbReference>
<evidence type="ECO:0000313" key="3">
    <source>
        <dbReference type="Proteomes" id="UP000095284"/>
    </source>
</evidence>
<dbReference type="EMBL" id="CAJFDI010000001">
    <property type="protein sequence ID" value="CAD5209083.1"/>
    <property type="molecule type" value="Genomic_DNA"/>
</dbReference>
<dbReference type="SMR" id="A0A1I7RKV5"/>
<dbReference type="Proteomes" id="UP000659654">
    <property type="component" value="Unassembled WGS sequence"/>
</dbReference>
<name>A0A1I7RKV5_BURXY</name>
<evidence type="ECO:0000313" key="4">
    <source>
        <dbReference type="Proteomes" id="UP000659654"/>
    </source>
</evidence>
<proteinExistence type="predicted"/>
<dbReference type="Proteomes" id="UP000095284">
    <property type="component" value="Unplaced"/>
</dbReference>
<reference evidence="2" key="2">
    <citation type="submission" date="2020-08" db="EMBL/GenBank/DDBJ databases">
        <authorList>
            <person name="Kikuchi T."/>
        </authorList>
    </citation>
    <scope>NUCLEOTIDE SEQUENCE</scope>
    <source>
        <strain evidence="1">Ka4C1</strain>
    </source>
</reference>
<protein>
    <submittedName>
        <fullName evidence="1">(pine wood nematode) hypothetical protein</fullName>
    </submittedName>
</protein>
<organism evidence="3 5">
    <name type="scientific">Bursaphelenchus xylophilus</name>
    <name type="common">Pinewood nematode worm</name>
    <name type="synonym">Aphelenchoides xylophilus</name>
    <dbReference type="NCBI Taxonomy" id="6326"/>
    <lineage>
        <taxon>Eukaryota</taxon>
        <taxon>Metazoa</taxon>
        <taxon>Ecdysozoa</taxon>
        <taxon>Nematoda</taxon>
        <taxon>Chromadorea</taxon>
        <taxon>Rhabditida</taxon>
        <taxon>Tylenchina</taxon>
        <taxon>Tylenchomorpha</taxon>
        <taxon>Aphelenchoidea</taxon>
        <taxon>Aphelenchoididae</taxon>
        <taxon>Bursaphelenchus</taxon>
    </lineage>
</organism>
<gene>
    <name evidence="1" type="ORF">BXYJ_LOCUS1265</name>
</gene>
<dbReference type="OrthoDB" id="5826082at2759"/>
<reference evidence="5" key="1">
    <citation type="submission" date="2016-11" db="UniProtKB">
        <authorList>
            <consortium name="WormBaseParasite"/>
        </authorList>
    </citation>
    <scope>IDENTIFICATION</scope>
</reference>
<sequence length="130" mass="14765">MAAKEKNLLALRRLHLVRDYINLMKAVESGMDQYRFLLSKTKSIIGVSAASALSIDYRELEPTRKVESNGRMFEMVNQNEASNRPFVPFGVLEPMPVKQARKTIDILLPRLAELATIQNEIKHIEAQLAN</sequence>
<evidence type="ECO:0000313" key="5">
    <source>
        <dbReference type="WBParaSite" id="BXY_0134000.1"/>
    </source>
</evidence>
<dbReference type="EMBL" id="CAJFCV020000001">
    <property type="protein sequence ID" value="CAG9083823.1"/>
    <property type="molecule type" value="Genomic_DNA"/>
</dbReference>
<evidence type="ECO:0000313" key="1">
    <source>
        <dbReference type="EMBL" id="CAD5209083.1"/>
    </source>
</evidence>